<reference evidence="1" key="1">
    <citation type="journal article" date="2022" name="Front. Plant Sci.">
        <title>Agronomic efficiency and genome mining analysis of the wheat-biostimulant rhizospheric bacterium Pseudomonas pergaminensis sp. nov. strain 1008T.</title>
        <authorList>
            <person name="Diaz M."/>
            <person name="Bach T."/>
            <person name="Gonzalez Anta G."/>
            <person name="Agaras B."/>
            <person name="Wibberg D."/>
            <person name="Noguera F."/>
            <person name="Canciani W."/>
            <person name="Valverde C."/>
        </authorList>
    </citation>
    <scope>NUCLEOTIDE SEQUENCE</scope>
    <source>
        <strain evidence="1">1008</strain>
    </source>
</reference>
<dbReference type="RefSeq" id="WP_252992822.1">
    <property type="nucleotide sequence ID" value="NZ_CP078013.2"/>
</dbReference>
<dbReference type="Proteomes" id="UP001056907">
    <property type="component" value="Chromosome"/>
</dbReference>
<accession>A0ABD7TDC3</accession>
<evidence type="ECO:0000313" key="2">
    <source>
        <dbReference type="Proteomes" id="UP001056907"/>
    </source>
</evidence>
<evidence type="ECO:0000313" key="1">
    <source>
        <dbReference type="EMBL" id="USV99597.1"/>
    </source>
</evidence>
<reference evidence="1" key="2">
    <citation type="submission" date="2024-04" db="EMBL/GenBank/DDBJ databases">
        <authorList>
            <person name="Diaz M."/>
            <person name="Bach T."/>
            <person name="Gonzalez Anta G."/>
            <person name="Agaras B."/>
            <person name="Wibberg D."/>
            <person name="Noguera F."/>
            <person name="Canciani W."/>
            <person name="Ybarra T."/>
            <person name="Nunez M.L."/>
            <person name="Valverde C."/>
        </authorList>
    </citation>
    <scope>NUCLEOTIDE SEQUENCE</scope>
    <source>
        <strain evidence="1">1008</strain>
    </source>
</reference>
<proteinExistence type="predicted"/>
<dbReference type="KEGG" id="ppeg:KUA23_21540"/>
<protein>
    <submittedName>
        <fullName evidence="1">Cold shock domain-containing protein</fullName>
    </submittedName>
</protein>
<sequence>MEALTGTIKSYSRKTGEGLIALDGEDEPVRVDLLSSAGVWLKNGLHVQLSRIQRPKGIYAFNIKLISRSP</sequence>
<gene>
    <name evidence="1" type="ORF">KUA23_21540</name>
</gene>
<name>A0ABD7TDC3_9PSED</name>
<dbReference type="AlphaFoldDB" id="A0ABD7TDC3"/>
<dbReference type="EMBL" id="CP078013">
    <property type="protein sequence ID" value="USV99597.1"/>
    <property type="molecule type" value="Genomic_DNA"/>
</dbReference>
<organism evidence="1 2">
    <name type="scientific">Pseudomonas pergaminensis</name>
    <dbReference type="NCBI Taxonomy" id="2853159"/>
    <lineage>
        <taxon>Bacteria</taxon>
        <taxon>Pseudomonadati</taxon>
        <taxon>Pseudomonadota</taxon>
        <taxon>Gammaproteobacteria</taxon>
        <taxon>Pseudomonadales</taxon>
        <taxon>Pseudomonadaceae</taxon>
        <taxon>Pseudomonas</taxon>
    </lineage>
</organism>